<organism evidence="2 4">
    <name type="scientific">Rotaria magnacalcarata</name>
    <dbReference type="NCBI Taxonomy" id="392030"/>
    <lineage>
        <taxon>Eukaryota</taxon>
        <taxon>Metazoa</taxon>
        <taxon>Spiralia</taxon>
        <taxon>Gnathifera</taxon>
        <taxon>Rotifera</taxon>
        <taxon>Eurotatoria</taxon>
        <taxon>Bdelloidea</taxon>
        <taxon>Philodinida</taxon>
        <taxon>Philodinidae</taxon>
        <taxon>Rotaria</taxon>
    </lineage>
</organism>
<dbReference type="Proteomes" id="UP000676336">
    <property type="component" value="Unassembled WGS sequence"/>
</dbReference>
<proteinExistence type="predicted"/>
<dbReference type="Proteomes" id="UP000681720">
    <property type="component" value="Unassembled WGS sequence"/>
</dbReference>
<dbReference type="EMBL" id="CAJOBH010101118">
    <property type="protein sequence ID" value="CAF4613340.1"/>
    <property type="molecule type" value="Genomic_DNA"/>
</dbReference>
<evidence type="ECO:0000313" key="3">
    <source>
        <dbReference type="EMBL" id="CAF4635373.1"/>
    </source>
</evidence>
<evidence type="ECO:0000313" key="4">
    <source>
        <dbReference type="Proteomes" id="UP000681967"/>
    </source>
</evidence>
<accession>A0A8S2ZA72</accession>
<feature type="non-terminal residue" evidence="2">
    <location>
        <position position="72"/>
    </location>
</feature>
<dbReference type="EMBL" id="CAJOBJ010094270">
    <property type="protein sequence ID" value="CAF4557219.1"/>
    <property type="molecule type" value="Genomic_DNA"/>
</dbReference>
<dbReference type="Proteomes" id="UP000681967">
    <property type="component" value="Unassembled WGS sequence"/>
</dbReference>
<protein>
    <submittedName>
        <fullName evidence="2">Uncharacterized protein</fullName>
    </submittedName>
</protein>
<dbReference type="EMBL" id="CAJOBI010111540">
    <property type="protein sequence ID" value="CAF4635373.1"/>
    <property type="molecule type" value="Genomic_DNA"/>
</dbReference>
<dbReference type="AlphaFoldDB" id="A0A8S2ZA72"/>
<gene>
    <name evidence="2" type="ORF">BYL167_LOCUS40642</name>
    <name evidence="1" type="ORF">GIL414_LOCUS37098</name>
    <name evidence="3" type="ORF">SMN809_LOCUS40459</name>
</gene>
<name>A0A8S2ZA72_9BILA</name>
<reference evidence="2" key="1">
    <citation type="submission" date="2021-02" db="EMBL/GenBank/DDBJ databases">
        <authorList>
            <person name="Nowell W R."/>
        </authorList>
    </citation>
    <scope>NUCLEOTIDE SEQUENCE</scope>
</reference>
<sequence>MCHVSRSSYAGQNILRIADGLWYFNHIERPKLCTVYLSAKESMESINIIETSIIATSCGKTVQCADVQLPPS</sequence>
<evidence type="ECO:0000313" key="2">
    <source>
        <dbReference type="EMBL" id="CAF4613340.1"/>
    </source>
</evidence>
<comment type="caution">
    <text evidence="2">The sequence shown here is derived from an EMBL/GenBank/DDBJ whole genome shotgun (WGS) entry which is preliminary data.</text>
</comment>
<evidence type="ECO:0000313" key="1">
    <source>
        <dbReference type="EMBL" id="CAF4557219.1"/>
    </source>
</evidence>